<dbReference type="AlphaFoldDB" id="A0A1X6P8S3"/>
<accession>A0A1X6P8S3</accession>
<keyword evidence="2" id="KW-1185">Reference proteome</keyword>
<dbReference type="Proteomes" id="UP000218209">
    <property type="component" value="Unassembled WGS sequence"/>
</dbReference>
<gene>
    <name evidence="1" type="ORF">BU14_0153s0043</name>
</gene>
<name>A0A1X6P8S3_PORUM</name>
<sequence length="357" mass="37194">MAALAFAPRPPLLLGRPAAAAAAAAAVGRAGGCDWARRPPLSPHTYFSPGFGGGLANYATDWRPELIGSLLLAGGLYFGFGPTRRWGASAEAALAAALGRGGRLPPAAAADVATALHGAPFVLAGFAADAALKAAGGSVLAVSLGLTTFLWAGVFEARRSSEYSRAVGDAEDEEAYAAFADWASRRLTTSGRCHISGLAKAFRAECPTVRVRRPGAEGGGWSAAACRTGSCGGLCSGGRPRRCGRPMGFTGACRWWRRGNREGGGGRGGGLRHVGGMLRRRRDGMSERGGRLWVPEAWSEGHKGRVTRSARQTKHLTFGEFFFTSTNVIAGLPSDAVCLLVHNDAQEHDRCCAAEEA</sequence>
<protein>
    <submittedName>
        <fullName evidence="1">Uncharacterized protein</fullName>
    </submittedName>
</protein>
<proteinExistence type="predicted"/>
<evidence type="ECO:0000313" key="1">
    <source>
        <dbReference type="EMBL" id="OSX77301.1"/>
    </source>
</evidence>
<dbReference type="EMBL" id="KV918842">
    <property type="protein sequence ID" value="OSX77301.1"/>
    <property type="molecule type" value="Genomic_DNA"/>
</dbReference>
<evidence type="ECO:0000313" key="2">
    <source>
        <dbReference type="Proteomes" id="UP000218209"/>
    </source>
</evidence>
<organism evidence="1 2">
    <name type="scientific">Porphyra umbilicalis</name>
    <name type="common">Purple laver</name>
    <name type="synonym">Red alga</name>
    <dbReference type="NCBI Taxonomy" id="2786"/>
    <lineage>
        <taxon>Eukaryota</taxon>
        <taxon>Rhodophyta</taxon>
        <taxon>Bangiophyceae</taxon>
        <taxon>Bangiales</taxon>
        <taxon>Bangiaceae</taxon>
        <taxon>Porphyra</taxon>
    </lineage>
</organism>
<reference evidence="1 2" key="1">
    <citation type="submission" date="2017-03" db="EMBL/GenBank/DDBJ databases">
        <title>WGS assembly of Porphyra umbilicalis.</title>
        <authorList>
            <person name="Brawley S.H."/>
            <person name="Blouin N.A."/>
            <person name="Ficko-Blean E."/>
            <person name="Wheeler G.L."/>
            <person name="Lohr M."/>
            <person name="Goodson H.V."/>
            <person name="Jenkins J.W."/>
            <person name="Blaby-Haas C.E."/>
            <person name="Helliwell K.E."/>
            <person name="Chan C."/>
            <person name="Marriage T."/>
            <person name="Bhattacharya D."/>
            <person name="Klein A.S."/>
            <person name="Badis Y."/>
            <person name="Brodie J."/>
            <person name="Cao Y."/>
            <person name="Collen J."/>
            <person name="Dittami S.M."/>
            <person name="Gachon C.M."/>
            <person name="Green B.R."/>
            <person name="Karpowicz S."/>
            <person name="Kim J.W."/>
            <person name="Kudahl U."/>
            <person name="Lin S."/>
            <person name="Michel G."/>
            <person name="Mittag M."/>
            <person name="Olson B.J."/>
            <person name="Pangilinan J."/>
            <person name="Peng Y."/>
            <person name="Qiu H."/>
            <person name="Shu S."/>
            <person name="Singer J.T."/>
            <person name="Smith A.G."/>
            <person name="Sprecher B.N."/>
            <person name="Wagner V."/>
            <person name="Wang W."/>
            <person name="Wang Z.-Y."/>
            <person name="Yan J."/>
            <person name="Yarish C."/>
            <person name="Zoeuner-Riek S."/>
            <person name="Zhuang Y."/>
            <person name="Zou Y."/>
            <person name="Lindquist E.A."/>
            <person name="Grimwood J."/>
            <person name="Barry K."/>
            <person name="Rokhsar D.S."/>
            <person name="Schmutz J."/>
            <person name="Stiller J.W."/>
            <person name="Grossman A.R."/>
            <person name="Prochnik S.E."/>
        </authorList>
    </citation>
    <scope>NUCLEOTIDE SEQUENCE [LARGE SCALE GENOMIC DNA]</scope>
    <source>
        <strain evidence="1">4086291</strain>
    </source>
</reference>